<proteinExistence type="predicted"/>
<evidence type="ECO:0000256" key="1">
    <source>
        <dbReference type="SAM" id="MobiDB-lite"/>
    </source>
</evidence>
<protein>
    <submittedName>
        <fullName evidence="2">Uncharacterized protein</fullName>
    </submittedName>
</protein>
<evidence type="ECO:0000313" key="2">
    <source>
        <dbReference type="EMBL" id="KAJ1214711.1"/>
    </source>
</evidence>
<feature type="compositionally biased region" description="Polar residues" evidence="1">
    <location>
        <begin position="79"/>
        <end position="89"/>
    </location>
</feature>
<dbReference type="AlphaFoldDB" id="A0AAV7WPV6"/>
<dbReference type="EMBL" id="JANPWB010000001">
    <property type="protein sequence ID" value="KAJ1214711.1"/>
    <property type="molecule type" value="Genomic_DNA"/>
</dbReference>
<comment type="caution">
    <text evidence="2">The sequence shown here is derived from an EMBL/GenBank/DDBJ whole genome shotgun (WGS) entry which is preliminary data.</text>
</comment>
<dbReference type="Proteomes" id="UP001066276">
    <property type="component" value="Chromosome 1_1"/>
</dbReference>
<evidence type="ECO:0000313" key="3">
    <source>
        <dbReference type="Proteomes" id="UP001066276"/>
    </source>
</evidence>
<sequence>MGHVDRDQENQKDLELEDKKIIGFGPKCTGELSSGDQVNKHQVDECHYAQCHEEQDQANKNQLLLEKNYRKISRRKRSMINTNPSNARNRTMELGGPNTRKNKTGQEVQRDHKNQQQMD</sequence>
<name>A0AAV7WPV6_PLEWA</name>
<accession>A0AAV7WPV6</accession>
<gene>
    <name evidence="2" type="ORF">NDU88_002329</name>
</gene>
<feature type="compositionally biased region" description="Basic and acidic residues" evidence="1">
    <location>
        <begin position="108"/>
        <end position="119"/>
    </location>
</feature>
<reference evidence="2" key="1">
    <citation type="journal article" date="2022" name="bioRxiv">
        <title>Sequencing and chromosome-scale assembly of the giantPleurodeles waltlgenome.</title>
        <authorList>
            <person name="Brown T."/>
            <person name="Elewa A."/>
            <person name="Iarovenko S."/>
            <person name="Subramanian E."/>
            <person name="Araus A.J."/>
            <person name="Petzold A."/>
            <person name="Susuki M."/>
            <person name="Suzuki K.-i.T."/>
            <person name="Hayashi T."/>
            <person name="Toyoda A."/>
            <person name="Oliveira C."/>
            <person name="Osipova E."/>
            <person name="Leigh N.D."/>
            <person name="Simon A."/>
            <person name="Yun M.H."/>
        </authorList>
    </citation>
    <scope>NUCLEOTIDE SEQUENCE</scope>
    <source>
        <strain evidence="2">20211129_DDA</strain>
        <tissue evidence="2">Liver</tissue>
    </source>
</reference>
<organism evidence="2 3">
    <name type="scientific">Pleurodeles waltl</name>
    <name type="common">Iberian ribbed newt</name>
    <dbReference type="NCBI Taxonomy" id="8319"/>
    <lineage>
        <taxon>Eukaryota</taxon>
        <taxon>Metazoa</taxon>
        <taxon>Chordata</taxon>
        <taxon>Craniata</taxon>
        <taxon>Vertebrata</taxon>
        <taxon>Euteleostomi</taxon>
        <taxon>Amphibia</taxon>
        <taxon>Batrachia</taxon>
        <taxon>Caudata</taxon>
        <taxon>Salamandroidea</taxon>
        <taxon>Salamandridae</taxon>
        <taxon>Pleurodelinae</taxon>
        <taxon>Pleurodeles</taxon>
    </lineage>
</organism>
<keyword evidence="3" id="KW-1185">Reference proteome</keyword>
<feature type="region of interest" description="Disordered" evidence="1">
    <location>
        <begin position="74"/>
        <end position="119"/>
    </location>
</feature>